<keyword evidence="1" id="KW-0723">Serine/threonine-protein kinase</keyword>
<dbReference type="InterPro" id="IPR011009">
    <property type="entry name" value="Kinase-like_dom_sf"/>
</dbReference>
<dbReference type="PROSITE" id="PS00108">
    <property type="entry name" value="PROTEIN_KINASE_ST"/>
    <property type="match status" value="1"/>
</dbReference>
<dbReference type="Gene3D" id="3.30.200.20">
    <property type="entry name" value="Phosphorylase Kinase, domain 1"/>
    <property type="match status" value="1"/>
</dbReference>
<feature type="domain" description="Protein kinase" evidence="8">
    <location>
        <begin position="263"/>
        <end position="525"/>
    </location>
</feature>
<evidence type="ECO:0000313" key="9">
    <source>
        <dbReference type="EMBL" id="KIH94249.1"/>
    </source>
</evidence>
<evidence type="ECO:0000256" key="7">
    <source>
        <dbReference type="SAM" id="MobiDB-lite"/>
    </source>
</evidence>
<dbReference type="SUPFAM" id="SSF56112">
    <property type="entry name" value="Protein kinase-like (PK-like)"/>
    <property type="match status" value="1"/>
</dbReference>
<evidence type="ECO:0000256" key="6">
    <source>
        <dbReference type="PROSITE-ProRule" id="PRU10141"/>
    </source>
</evidence>
<keyword evidence="4" id="KW-0418">Kinase</keyword>
<reference evidence="9 10" key="1">
    <citation type="journal article" date="2014" name="BMC Genomics">
        <title>Comparative genomics of the major fungal agents of human and animal Sporotrichosis: Sporothrix schenckii and Sporothrix brasiliensis.</title>
        <authorList>
            <person name="Teixeira M.M."/>
            <person name="de Almeida L.G."/>
            <person name="Kubitschek-Barreira P."/>
            <person name="Alves F.L."/>
            <person name="Kioshima E.S."/>
            <person name="Abadio A.K."/>
            <person name="Fernandes L."/>
            <person name="Derengowski L.S."/>
            <person name="Ferreira K.S."/>
            <person name="Souza R.C."/>
            <person name="Ruiz J.C."/>
            <person name="de Andrade N.C."/>
            <person name="Paes H.C."/>
            <person name="Nicola A.M."/>
            <person name="Albuquerque P."/>
            <person name="Gerber A.L."/>
            <person name="Martins V.P."/>
            <person name="Peconick L.D."/>
            <person name="Neto A.V."/>
            <person name="Chaucanez C.B."/>
            <person name="Silva P.A."/>
            <person name="Cunha O.L."/>
            <person name="de Oliveira F.F."/>
            <person name="dos Santos T.C."/>
            <person name="Barros A.L."/>
            <person name="Soares M.A."/>
            <person name="de Oliveira L.M."/>
            <person name="Marini M.M."/>
            <person name="Villalobos-Duno H."/>
            <person name="Cunha M.M."/>
            <person name="de Hoog S."/>
            <person name="da Silveira J.F."/>
            <person name="Henrissat B."/>
            <person name="Nino-Vega G.A."/>
            <person name="Cisalpino P.S."/>
            <person name="Mora-Montes H.M."/>
            <person name="Almeida S.R."/>
            <person name="Stajich J.E."/>
            <person name="Lopes-Bezerra L.M."/>
            <person name="Vasconcelos A.T."/>
            <person name="Felipe M.S."/>
        </authorList>
    </citation>
    <scope>NUCLEOTIDE SEQUENCE [LARGE SCALE GENOMIC DNA]</scope>
    <source>
        <strain evidence="9 10">5110</strain>
    </source>
</reference>
<evidence type="ECO:0000256" key="2">
    <source>
        <dbReference type="ARBA" id="ARBA00022679"/>
    </source>
</evidence>
<keyword evidence="5 6" id="KW-0067">ATP-binding</keyword>
<dbReference type="Proteomes" id="UP000031575">
    <property type="component" value="Unassembled WGS sequence"/>
</dbReference>
<dbReference type="InterPro" id="IPR017441">
    <property type="entry name" value="Protein_kinase_ATP_BS"/>
</dbReference>
<dbReference type="RefSeq" id="XP_040622259.1">
    <property type="nucleotide sequence ID" value="XM_040767319.1"/>
</dbReference>
<dbReference type="SMART" id="SM00220">
    <property type="entry name" value="S_TKc"/>
    <property type="match status" value="1"/>
</dbReference>
<evidence type="ECO:0000256" key="3">
    <source>
        <dbReference type="ARBA" id="ARBA00022741"/>
    </source>
</evidence>
<keyword evidence="3 6" id="KW-0547">Nucleotide-binding</keyword>
<dbReference type="PANTHER" id="PTHR45646:SF11">
    <property type="entry name" value="SERINE_THREONINE-PROTEIN KINASE DOA"/>
    <property type="match status" value="1"/>
</dbReference>
<dbReference type="VEuPathDB" id="FungiDB:SPBR_09193"/>
<feature type="compositionally biased region" description="Pro residues" evidence="7">
    <location>
        <begin position="1"/>
        <end position="30"/>
    </location>
</feature>
<dbReference type="PANTHER" id="PTHR45646">
    <property type="entry name" value="SERINE/THREONINE-PROTEIN KINASE DOA-RELATED"/>
    <property type="match status" value="1"/>
</dbReference>
<dbReference type="GeneID" id="63682240"/>
<dbReference type="GO" id="GO:0004674">
    <property type="term" value="F:protein serine/threonine kinase activity"/>
    <property type="evidence" value="ECO:0007669"/>
    <property type="project" value="UniProtKB-KW"/>
</dbReference>
<keyword evidence="2" id="KW-0808">Transferase</keyword>
<sequence>MSPRPLLDPSPSPSPPPSLPPPPPPVPPSSPTLSIEDQVARLRRPSDDDEWVKCFVQPKDFESIKTSWAKIHHLPQFHVVGKLKDGYMVAVAAFVLPLLNDLEIPYSHADGEFSSDWRPHRDMSSNRRWFVQNAIAGISMRARGLVDLYRGMFNYWSTVPSDLRLPIEWAILLRDIENAPPAVLETFYSSSLLLDSLLHDATYLRQTLMDVIERLRRANTEMAMVPPSSEEIPIHIHHISLLRGLLEHAGGQRDVHQYEIDKHTITRLLGQGASGIVVEAKRKKRVVAIKVFTKGDKAARVELKILQTLRENDGEKQGKCIRLLDYFRHDGVACIVVARYPKSLFQFLRENGGLPFPMSHIQSFARQLLTATSFLQTLTMIHTDIKPDNILLCDDAYQTFVYKRQYQRHILHGTEILLADFGSSVVQIADTRCVLAELFKGTVLFQRSDDAKGDWEHLAMIQDFTDCRIAVLRKPSKSPFSRGIKRIEDMIPKKHTGFFDLLRRMLIYEPEQRIAAKDALDHEWLRAALPPDDGAHLQCALYLLEFHRQ</sequence>
<dbReference type="GO" id="GO:0005634">
    <property type="term" value="C:nucleus"/>
    <property type="evidence" value="ECO:0007669"/>
    <property type="project" value="TreeGrafter"/>
</dbReference>
<dbReference type="InterPro" id="IPR000719">
    <property type="entry name" value="Prot_kinase_dom"/>
</dbReference>
<accession>A0A0C2F5S2</accession>
<dbReference type="EMBL" id="AWTV01000004">
    <property type="protein sequence ID" value="KIH94249.1"/>
    <property type="molecule type" value="Genomic_DNA"/>
</dbReference>
<dbReference type="Gene3D" id="1.10.510.10">
    <property type="entry name" value="Transferase(Phosphotransferase) domain 1"/>
    <property type="match status" value="2"/>
</dbReference>
<dbReference type="GO" id="GO:0005524">
    <property type="term" value="F:ATP binding"/>
    <property type="evidence" value="ECO:0007669"/>
    <property type="project" value="UniProtKB-UniRule"/>
</dbReference>
<feature type="binding site" evidence="6">
    <location>
        <position position="290"/>
    </location>
    <ligand>
        <name>ATP</name>
        <dbReference type="ChEBI" id="CHEBI:30616"/>
    </ligand>
</feature>
<dbReference type="InterPro" id="IPR051175">
    <property type="entry name" value="CLK_kinases"/>
</dbReference>
<evidence type="ECO:0000259" key="8">
    <source>
        <dbReference type="PROSITE" id="PS50011"/>
    </source>
</evidence>
<dbReference type="GO" id="GO:0043484">
    <property type="term" value="P:regulation of RNA splicing"/>
    <property type="evidence" value="ECO:0007669"/>
    <property type="project" value="TreeGrafter"/>
</dbReference>
<dbReference type="Pfam" id="PF00069">
    <property type="entry name" value="Pkinase"/>
    <property type="match status" value="1"/>
</dbReference>
<comment type="caution">
    <text evidence="9">The sequence shown here is derived from an EMBL/GenBank/DDBJ whole genome shotgun (WGS) entry which is preliminary data.</text>
</comment>
<evidence type="ECO:0000256" key="4">
    <source>
        <dbReference type="ARBA" id="ARBA00022777"/>
    </source>
</evidence>
<protein>
    <recommendedName>
        <fullName evidence="8">Protein kinase domain-containing protein</fullName>
    </recommendedName>
</protein>
<dbReference type="OrthoDB" id="5143345at2759"/>
<evidence type="ECO:0000256" key="5">
    <source>
        <dbReference type="ARBA" id="ARBA00022840"/>
    </source>
</evidence>
<keyword evidence="10" id="KW-1185">Reference proteome</keyword>
<feature type="region of interest" description="Disordered" evidence="7">
    <location>
        <begin position="1"/>
        <end position="33"/>
    </location>
</feature>
<evidence type="ECO:0000313" key="10">
    <source>
        <dbReference type="Proteomes" id="UP000031575"/>
    </source>
</evidence>
<evidence type="ECO:0000256" key="1">
    <source>
        <dbReference type="ARBA" id="ARBA00022527"/>
    </source>
</evidence>
<dbReference type="HOGENOM" id="CLU_496226_0_0_1"/>
<organism evidence="9 10">
    <name type="scientific">Sporothrix brasiliensis 5110</name>
    <dbReference type="NCBI Taxonomy" id="1398154"/>
    <lineage>
        <taxon>Eukaryota</taxon>
        <taxon>Fungi</taxon>
        <taxon>Dikarya</taxon>
        <taxon>Ascomycota</taxon>
        <taxon>Pezizomycotina</taxon>
        <taxon>Sordariomycetes</taxon>
        <taxon>Sordariomycetidae</taxon>
        <taxon>Ophiostomatales</taxon>
        <taxon>Ophiostomataceae</taxon>
        <taxon>Sporothrix</taxon>
    </lineage>
</organism>
<dbReference type="InterPro" id="IPR008271">
    <property type="entry name" value="Ser/Thr_kinase_AS"/>
</dbReference>
<proteinExistence type="predicted"/>
<name>A0A0C2F5S2_9PEZI</name>
<gene>
    <name evidence="9" type="ORF">SPBR_09193</name>
</gene>
<dbReference type="AlphaFoldDB" id="A0A0C2F5S2"/>
<dbReference type="PROSITE" id="PS50011">
    <property type="entry name" value="PROTEIN_KINASE_DOM"/>
    <property type="match status" value="1"/>
</dbReference>
<dbReference type="PROSITE" id="PS00107">
    <property type="entry name" value="PROTEIN_KINASE_ATP"/>
    <property type="match status" value="1"/>
</dbReference>